<feature type="signal peptide" evidence="1">
    <location>
        <begin position="1"/>
        <end position="30"/>
    </location>
</feature>
<organism evidence="2 3">
    <name type="scientific">Ottowia cancrivicina</name>
    <dbReference type="NCBI Taxonomy" id="3040346"/>
    <lineage>
        <taxon>Bacteria</taxon>
        <taxon>Pseudomonadati</taxon>
        <taxon>Pseudomonadota</taxon>
        <taxon>Betaproteobacteria</taxon>
        <taxon>Burkholderiales</taxon>
        <taxon>Comamonadaceae</taxon>
        <taxon>Ottowia</taxon>
    </lineage>
</organism>
<dbReference type="PANTHER" id="PTHR35271:SF1">
    <property type="entry name" value="ABC TRANSPORTER, SUBSTRATE-BINDING LIPOPROTEIN"/>
    <property type="match status" value="1"/>
</dbReference>
<feature type="chain" id="PRO_5043633453" evidence="1">
    <location>
        <begin position="31"/>
        <end position="326"/>
    </location>
</feature>
<dbReference type="EMBL" id="JARVII010000036">
    <property type="protein sequence ID" value="MDG9700452.1"/>
    <property type="molecule type" value="Genomic_DNA"/>
</dbReference>
<name>A0AAW6RQK5_9BURK</name>
<accession>A0AAW6RQK5</accession>
<dbReference type="PROSITE" id="PS51318">
    <property type="entry name" value="TAT"/>
    <property type="match status" value="1"/>
</dbReference>
<proteinExistence type="predicted"/>
<dbReference type="AlphaFoldDB" id="A0AAW6RQK5"/>
<dbReference type="InterPro" id="IPR007487">
    <property type="entry name" value="ABC_transpt-TYRBP-like"/>
</dbReference>
<dbReference type="InterPro" id="IPR006311">
    <property type="entry name" value="TAT_signal"/>
</dbReference>
<gene>
    <name evidence="2" type="ORF">QB898_12155</name>
</gene>
<keyword evidence="3" id="KW-1185">Reference proteome</keyword>
<dbReference type="CDD" id="cd06325">
    <property type="entry name" value="PBP1_ABC_unchar_transporter"/>
    <property type="match status" value="1"/>
</dbReference>
<comment type="caution">
    <text evidence="2">The sequence shown here is derived from an EMBL/GenBank/DDBJ whole genome shotgun (WGS) entry which is preliminary data.</text>
</comment>
<sequence length="326" mass="33494">MHSILLSTRRAALGALALACAALAAPAAWAQQKTVGITAIVEHPALDAIRKGAQDELRALGWSEDKLKVQYQSAQGSAATAGQIAKKFAGDKVDAIIAIATPSAQAAAAATRSIPIIYAAVTDPVAAKLVKSMEPAGGNITGVSDRLDIAPQVDLILKIKPGAKKVGMVYSPGEVNSTVVVQQMKDELQKRGMTLLEAAAARTVDVPAAARALAGKADVIYTSTDNNVVSTYDSLVGVARQAKVPLVASDSGSVQRGASAGMTVDYYEMGRQAGRMADRILKGEQPGAIASATGAAQLMLNPKAAAEQGVTLDEALRKQASAIVGE</sequence>
<dbReference type="PANTHER" id="PTHR35271">
    <property type="entry name" value="ABC TRANSPORTER, SUBSTRATE-BINDING LIPOPROTEIN-RELATED"/>
    <property type="match status" value="1"/>
</dbReference>
<dbReference type="Gene3D" id="3.40.50.2300">
    <property type="match status" value="2"/>
</dbReference>
<dbReference type="RefSeq" id="WP_082202721.1">
    <property type="nucleotide sequence ID" value="NZ_JARVII010000036.1"/>
</dbReference>
<reference evidence="2 3" key="1">
    <citation type="submission" date="2023-04" db="EMBL/GenBank/DDBJ databases">
        <title>Ottowia paracancer sp. nov., isolated from human stomach.</title>
        <authorList>
            <person name="Song Y."/>
        </authorList>
    </citation>
    <scope>NUCLEOTIDE SEQUENCE [LARGE SCALE GENOMIC DNA]</scope>
    <source>
        <strain evidence="2 3">10c7w1</strain>
    </source>
</reference>
<dbReference type="Proteomes" id="UP001237156">
    <property type="component" value="Unassembled WGS sequence"/>
</dbReference>
<evidence type="ECO:0000313" key="2">
    <source>
        <dbReference type="EMBL" id="MDG9700452.1"/>
    </source>
</evidence>
<protein>
    <submittedName>
        <fullName evidence="2">ABC transporter substrate-binding protein</fullName>
    </submittedName>
</protein>
<dbReference type="InterPro" id="IPR028082">
    <property type="entry name" value="Peripla_BP_I"/>
</dbReference>
<dbReference type="SUPFAM" id="SSF53822">
    <property type="entry name" value="Periplasmic binding protein-like I"/>
    <property type="match status" value="1"/>
</dbReference>
<evidence type="ECO:0000256" key="1">
    <source>
        <dbReference type="SAM" id="SignalP"/>
    </source>
</evidence>
<evidence type="ECO:0000313" key="3">
    <source>
        <dbReference type="Proteomes" id="UP001237156"/>
    </source>
</evidence>
<keyword evidence="1" id="KW-0732">Signal</keyword>
<dbReference type="Pfam" id="PF04392">
    <property type="entry name" value="ABC_sub_bind"/>
    <property type="match status" value="1"/>
</dbReference>